<evidence type="ECO:0000256" key="3">
    <source>
        <dbReference type="SAM" id="MobiDB-lite"/>
    </source>
</evidence>
<keyword evidence="6" id="KW-1185">Reference proteome</keyword>
<dbReference type="InterPro" id="IPR014939">
    <property type="entry name" value="CDT1_Gemini-bd-like"/>
</dbReference>
<sequence length="544" mass="61295">MDSTEPSLLDFFKSEKVLGSSSKPLNSSPAVEIPVADPLTSKTPEKPICAPRQSKKGNAAFSVKQVREAAQKLHSSDPEPSANDNPFADQILRHPGQHDVSFPESSVTKPRKPNSSTNLPEKYEMLVEFFNCLDSCIRLLKMKGSLATFTNIRPKIESLSDRTFTHSHLAQLKFILPEAIVLKKVLLRDELTLCMKPDICVTLDASTIVNEVKTKSGSTSIDMRKVFRKRLLDFIQDHPLEQPDIPEEELPQPFNKSKHDTLRKAPNEALPAQKHNMAPNPNPSDPPASSSHLPHTFKRSFSKCDQTNTESFVNTHHNELRVKPICTRFPPHPNTPIKDLHRSKTEERTPAKPVSTTEGVMTSTPTPQPPPRRGYMSPQGGSSKPPNKLLKRPLDFGMPVKNEVSEAGTCSSAYHDLQDVLSENLFESIREKERKALEERNPAISQAKWRKQMIAGLPKMFDTIYFLFQSIQRSVITKQELMHKILVNYIDIIDSREAEEQLSLLYVLAPEWIYEKMSLSGDLLICVNKIQSPDSIRMRLADAM</sequence>
<comment type="caution">
    <text evidence="5">The sequence shown here is derived from an EMBL/GenBank/DDBJ whole genome shotgun (WGS) entry which is preliminary data.</text>
</comment>
<feature type="compositionally biased region" description="Basic and acidic residues" evidence="3">
    <location>
        <begin position="65"/>
        <end position="77"/>
    </location>
</feature>
<dbReference type="CDD" id="cd08767">
    <property type="entry name" value="Cdt1_c"/>
    <property type="match status" value="1"/>
</dbReference>
<keyword evidence="2" id="KW-0131">Cell cycle</keyword>
<dbReference type="GO" id="GO:0003677">
    <property type="term" value="F:DNA binding"/>
    <property type="evidence" value="ECO:0007669"/>
    <property type="project" value="InterPro"/>
</dbReference>
<reference evidence="5" key="1">
    <citation type="submission" date="2022-07" db="EMBL/GenBank/DDBJ databases">
        <authorList>
            <person name="Macas J."/>
            <person name="Novak P."/>
            <person name="Neumann P."/>
        </authorList>
    </citation>
    <scope>NUCLEOTIDE SEQUENCE</scope>
</reference>
<feature type="domain" description="CDT1 Geminin-binding" evidence="4">
    <location>
        <begin position="119"/>
        <end position="252"/>
    </location>
</feature>
<dbReference type="Gene3D" id="1.10.10.1420">
    <property type="entry name" value="DNA replication factor Cdt1, C-terminal WH domain"/>
    <property type="match status" value="1"/>
</dbReference>
<dbReference type="InterPro" id="IPR032054">
    <property type="entry name" value="Cdt1_C"/>
</dbReference>
<dbReference type="Pfam" id="PF16679">
    <property type="entry name" value="CDT1_C"/>
    <property type="match status" value="1"/>
</dbReference>
<protein>
    <recommendedName>
        <fullName evidence="4">CDT1 Geminin-binding domain-containing protein</fullName>
    </recommendedName>
</protein>
<dbReference type="InterPro" id="IPR038090">
    <property type="entry name" value="Cdt1_C_WH_dom_sf"/>
</dbReference>
<dbReference type="GO" id="GO:0005634">
    <property type="term" value="C:nucleus"/>
    <property type="evidence" value="ECO:0007669"/>
    <property type="project" value="TreeGrafter"/>
</dbReference>
<evidence type="ECO:0000313" key="6">
    <source>
        <dbReference type="Proteomes" id="UP001152484"/>
    </source>
</evidence>
<dbReference type="GO" id="GO:0000278">
    <property type="term" value="P:mitotic cell cycle"/>
    <property type="evidence" value="ECO:0007669"/>
    <property type="project" value="TreeGrafter"/>
</dbReference>
<proteinExistence type="inferred from homology"/>
<dbReference type="EMBL" id="CAMAPE010000008">
    <property type="protein sequence ID" value="CAH9073802.1"/>
    <property type="molecule type" value="Genomic_DNA"/>
</dbReference>
<feature type="compositionally biased region" description="Basic and acidic residues" evidence="3">
    <location>
        <begin position="338"/>
        <end position="350"/>
    </location>
</feature>
<feature type="region of interest" description="Disordered" evidence="3">
    <location>
        <begin position="324"/>
        <end position="388"/>
    </location>
</feature>
<accession>A0A9P0YSU1</accession>
<dbReference type="PANTHER" id="PTHR28637:SF1">
    <property type="entry name" value="DNA REPLICATION FACTOR CDT1"/>
    <property type="match status" value="1"/>
</dbReference>
<feature type="compositionally biased region" description="Polar residues" evidence="3">
    <location>
        <begin position="19"/>
        <end position="29"/>
    </location>
</feature>
<dbReference type="GO" id="GO:0070182">
    <property type="term" value="F:DNA polymerase binding"/>
    <property type="evidence" value="ECO:0007669"/>
    <property type="project" value="TreeGrafter"/>
</dbReference>
<feature type="region of interest" description="Disordered" evidence="3">
    <location>
        <begin position="19"/>
        <end position="118"/>
    </location>
</feature>
<dbReference type="GO" id="GO:0000076">
    <property type="term" value="P:DNA replication checkpoint signaling"/>
    <property type="evidence" value="ECO:0007669"/>
    <property type="project" value="TreeGrafter"/>
</dbReference>
<evidence type="ECO:0000256" key="2">
    <source>
        <dbReference type="ARBA" id="ARBA00023306"/>
    </source>
</evidence>
<dbReference type="SUPFAM" id="SSF46785">
    <property type="entry name" value="Winged helix' DNA-binding domain"/>
    <property type="match status" value="1"/>
</dbReference>
<dbReference type="InterPro" id="IPR036390">
    <property type="entry name" value="WH_DNA-bd_sf"/>
</dbReference>
<evidence type="ECO:0000313" key="5">
    <source>
        <dbReference type="EMBL" id="CAH9073802.1"/>
    </source>
</evidence>
<dbReference type="SMART" id="SM01075">
    <property type="entry name" value="CDT1"/>
    <property type="match status" value="1"/>
</dbReference>
<dbReference type="CDD" id="cd08674">
    <property type="entry name" value="Cdt1_m"/>
    <property type="match status" value="1"/>
</dbReference>
<dbReference type="Proteomes" id="UP001152484">
    <property type="component" value="Unassembled WGS sequence"/>
</dbReference>
<comment type="similarity">
    <text evidence="1">Belongs to the Cdt1 family.</text>
</comment>
<feature type="compositionally biased region" description="Polar residues" evidence="3">
    <location>
        <begin position="103"/>
        <end position="118"/>
    </location>
</feature>
<feature type="region of interest" description="Disordered" evidence="3">
    <location>
        <begin position="240"/>
        <end position="296"/>
    </location>
</feature>
<dbReference type="AlphaFoldDB" id="A0A9P0YSU1"/>
<dbReference type="InterPro" id="IPR045173">
    <property type="entry name" value="Cdt1"/>
</dbReference>
<organism evidence="5 6">
    <name type="scientific">Cuscuta europaea</name>
    <name type="common">European dodder</name>
    <dbReference type="NCBI Taxonomy" id="41803"/>
    <lineage>
        <taxon>Eukaryota</taxon>
        <taxon>Viridiplantae</taxon>
        <taxon>Streptophyta</taxon>
        <taxon>Embryophyta</taxon>
        <taxon>Tracheophyta</taxon>
        <taxon>Spermatophyta</taxon>
        <taxon>Magnoliopsida</taxon>
        <taxon>eudicotyledons</taxon>
        <taxon>Gunneridae</taxon>
        <taxon>Pentapetalae</taxon>
        <taxon>asterids</taxon>
        <taxon>lamiids</taxon>
        <taxon>Solanales</taxon>
        <taxon>Convolvulaceae</taxon>
        <taxon>Cuscuteae</taxon>
        <taxon>Cuscuta</taxon>
        <taxon>Cuscuta subgen. Cuscuta</taxon>
    </lineage>
</organism>
<dbReference type="GO" id="GO:0030174">
    <property type="term" value="P:regulation of DNA-templated DNA replication initiation"/>
    <property type="evidence" value="ECO:0007669"/>
    <property type="project" value="InterPro"/>
</dbReference>
<name>A0A9P0YSU1_CUSEU</name>
<evidence type="ECO:0000259" key="4">
    <source>
        <dbReference type="SMART" id="SM01075"/>
    </source>
</evidence>
<feature type="compositionally biased region" description="Basic and acidic residues" evidence="3">
    <location>
        <begin position="257"/>
        <end position="266"/>
    </location>
</feature>
<evidence type="ECO:0000256" key="1">
    <source>
        <dbReference type="ARBA" id="ARBA00008356"/>
    </source>
</evidence>
<gene>
    <name evidence="5" type="ORF">CEURO_LOCUS4946</name>
</gene>
<dbReference type="GO" id="GO:0071163">
    <property type="term" value="P:DNA replication preinitiation complex assembly"/>
    <property type="evidence" value="ECO:0007669"/>
    <property type="project" value="InterPro"/>
</dbReference>
<dbReference type="Pfam" id="PF08839">
    <property type="entry name" value="CDT1"/>
    <property type="match status" value="1"/>
</dbReference>
<dbReference type="OrthoDB" id="341730at2759"/>
<dbReference type="PANTHER" id="PTHR28637">
    <property type="entry name" value="DNA REPLICATION FACTOR CDT1"/>
    <property type="match status" value="1"/>
</dbReference>